<evidence type="ECO:0000313" key="2">
    <source>
        <dbReference type="EMBL" id="GBG87182.1"/>
    </source>
</evidence>
<dbReference type="EMBL" id="BFEA01000599">
    <property type="protein sequence ID" value="GBG87182.1"/>
    <property type="molecule type" value="Genomic_DNA"/>
</dbReference>
<evidence type="ECO:0000313" key="3">
    <source>
        <dbReference type="Proteomes" id="UP000265515"/>
    </source>
</evidence>
<dbReference type="Gramene" id="GBG87182">
    <property type="protein sequence ID" value="GBG87182"/>
    <property type="gene ID" value="CBR_g44917"/>
</dbReference>
<proteinExistence type="predicted"/>
<evidence type="ECO:0000256" key="1">
    <source>
        <dbReference type="SAM" id="MobiDB-lite"/>
    </source>
</evidence>
<name>A0A388LY70_CHABU</name>
<feature type="region of interest" description="Disordered" evidence="1">
    <location>
        <begin position="95"/>
        <end position="116"/>
    </location>
</feature>
<organism evidence="2 3">
    <name type="scientific">Chara braunii</name>
    <name type="common">Braun's stonewort</name>
    <dbReference type="NCBI Taxonomy" id="69332"/>
    <lineage>
        <taxon>Eukaryota</taxon>
        <taxon>Viridiplantae</taxon>
        <taxon>Streptophyta</taxon>
        <taxon>Charophyceae</taxon>
        <taxon>Charales</taxon>
        <taxon>Characeae</taxon>
        <taxon>Chara</taxon>
    </lineage>
</organism>
<keyword evidence="3" id="KW-1185">Reference proteome</keyword>
<dbReference type="Proteomes" id="UP000265515">
    <property type="component" value="Unassembled WGS sequence"/>
</dbReference>
<sequence>MLTYEDSTKRERVVGILDYYSFVDNQSSSWSIVRLMKESCALTSALNDRREQQQTLAAATAFPMPFYSWRWRERGIRSSSAWRRTMKIILCGRCSGSNGSTVRDRSTSDVAAGAPA</sequence>
<protein>
    <submittedName>
        <fullName evidence="2">Uncharacterized protein</fullName>
    </submittedName>
</protein>
<accession>A0A388LY70</accession>
<dbReference type="AlphaFoldDB" id="A0A388LY70"/>
<reference evidence="2 3" key="1">
    <citation type="journal article" date="2018" name="Cell">
        <title>The Chara Genome: Secondary Complexity and Implications for Plant Terrestrialization.</title>
        <authorList>
            <person name="Nishiyama T."/>
            <person name="Sakayama H."/>
            <person name="Vries J.D."/>
            <person name="Buschmann H."/>
            <person name="Saint-Marcoux D."/>
            <person name="Ullrich K.K."/>
            <person name="Haas F.B."/>
            <person name="Vanderstraeten L."/>
            <person name="Becker D."/>
            <person name="Lang D."/>
            <person name="Vosolsobe S."/>
            <person name="Rombauts S."/>
            <person name="Wilhelmsson P.K.I."/>
            <person name="Janitza P."/>
            <person name="Kern R."/>
            <person name="Heyl A."/>
            <person name="Rumpler F."/>
            <person name="Villalobos L.I.A.C."/>
            <person name="Clay J.M."/>
            <person name="Skokan R."/>
            <person name="Toyoda A."/>
            <person name="Suzuki Y."/>
            <person name="Kagoshima H."/>
            <person name="Schijlen E."/>
            <person name="Tajeshwar N."/>
            <person name="Catarino B."/>
            <person name="Hetherington A.J."/>
            <person name="Saltykova A."/>
            <person name="Bonnot C."/>
            <person name="Breuninger H."/>
            <person name="Symeonidi A."/>
            <person name="Radhakrishnan G.V."/>
            <person name="Van Nieuwerburgh F."/>
            <person name="Deforce D."/>
            <person name="Chang C."/>
            <person name="Karol K.G."/>
            <person name="Hedrich R."/>
            <person name="Ulvskov P."/>
            <person name="Glockner G."/>
            <person name="Delwiche C.F."/>
            <person name="Petrasek J."/>
            <person name="Van de Peer Y."/>
            <person name="Friml J."/>
            <person name="Beilby M."/>
            <person name="Dolan L."/>
            <person name="Kohara Y."/>
            <person name="Sugano S."/>
            <person name="Fujiyama A."/>
            <person name="Delaux P.-M."/>
            <person name="Quint M."/>
            <person name="TheiBen G."/>
            <person name="Hagemann M."/>
            <person name="Harholt J."/>
            <person name="Dunand C."/>
            <person name="Zachgo S."/>
            <person name="Langdale J."/>
            <person name="Maumus F."/>
            <person name="Straeten D.V.D."/>
            <person name="Gould S.B."/>
            <person name="Rensing S.A."/>
        </authorList>
    </citation>
    <scope>NUCLEOTIDE SEQUENCE [LARGE SCALE GENOMIC DNA]</scope>
    <source>
        <strain evidence="2 3">S276</strain>
    </source>
</reference>
<gene>
    <name evidence="2" type="ORF">CBR_g44917</name>
</gene>
<comment type="caution">
    <text evidence="2">The sequence shown here is derived from an EMBL/GenBank/DDBJ whole genome shotgun (WGS) entry which is preliminary data.</text>
</comment>